<dbReference type="PANTHER" id="PTHR11085:SF8">
    <property type="entry name" value="NAD-DEPENDENT HISTONE DEACETYLASE HST3"/>
    <property type="match status" value="1"/>
</dbReference>
<keyword evidence="5" id="KW-0496">Mitochondrion</keyword>
<keyword evidence="3" id="KW-0808">Transferase</keyword>
<comment type="similarity">
    <text evidence="2">Belongs to the sirtuin family. Class I subfamily.</text>
</comment>
<dbReference type="EMBL" id="CYGV01001381">
    <property type="protein sequence ID" value="CUA73435.1"/>
    <property type="molecule type" value="Genomic_DNA"/>
</dbReference>
<reference evidence="8 9" key="1">
    <citation type="submission" date="2015-07" db="EMBL/GenBank/DDBJ databases">
        <authorList>
            <person name="Noorani M."/>
        </authorList>
    </citation>
    <scope>NUCLEOTIDE SEQUENCE [LARGE SCALE GENOMIC DNA]</scope>
    <source>
        <strain evidence="8">BBA 69670</strain>
    </source>
</reference>
<keyword evidence="4" id="KW-0520">NAD</keyword>
<evidence type="ECO:0000313" key="8">
    <source>
        <dbReference type="EMBL" id="CUA73435.1"/>
    </source>
</evidence>
<dbReference type="GO" id="GO:0046872">
    <property type="term" value="F:metal ion binding"/>
    <property type="evidence" value="ECO:0007669"/>
    <property type="project" value="UniProtKB-KW"/>
</dbReference>
<feature type="binding site" evidence="6">
    <location>
        <position position="93"/>
    </location>
    <ligand>
        <name>Zn(2+)</name>
        <dbReference type="ChEBI" id="CHEBI:29105"/>
    </ligand>
</feature>
<feature type="active site" description="Proton acceptor" evidence="6">
    <location>
        <position position="82"/>
    </location>
</feature>
<dbReference type="GO" id="GO:0017136">
    <property type="term" value="F:histone deacetylase activity, NAD-dependent"/>
    <property type="evidence" value="ECO:0007669"/>
    <property type="project" value="TreeGrafter"/>
</dbReference>
<evidence type="ECO:0000259" key="7">
    <source>
        <dbReference type="PROSITE" id="PS50305"/>
    </source>
</evidence>
<dbReference type="SUPFAM" id="SSF52467">
    <property type="entry name" value="DHS-like NAD/FAD-binding domain"/>
    <property type="match status" value="1"/>
</dbReference>
<accession>A0A0K6G4K7</accession>
<dbReference type="PANTHER" id="PTHR11085">
    <property type="entry name" value="NAD-DEPENDENT PROTEIN DEACYLASE SIRTUIN-5, MITOCHONDRIAL-RELATED"/>
    <property type="match status" value="1"/>
</dbReference>
<evidence type="ECO:0000256" key="4">
    <source>
        <dbReference type="ARBA" id="ARBA00023027"/>
    </source>
</evidence>
<dbReference type="InterPro" id="IPR029035">
    <property type="entry name" value="DHS-like_NAD/FAD-binding_dom"/>
</dbReference>
<dbReference type="GO" id="GO:0005634">
    <property type="term" value="C:nucleus"/>
    <property type="evidence" value="ECO:0007669"/>
    <property type="project" value="TreeGrafter"/>
</dbReference>
<sequence length="609" mass="68322">MLETRSELFASSILREEKKLREFGRLLTSMRIKAREATVPDCHRWIKQLHSLGRLVRCYTQNIDGLQTRDDNDMEDTLVELHGTNVYLKCHKCHQRPQQPTSEFDQELLKEGFAVCALCSVRPEVSGSDMKLRARAPGFLIPEVVFNEGSSIPSKNGKSLGRMKADDSDCDLLLILGTSLKTHGVAGLARDMANCVHRHGGVVVYVNSTSLSASSWSSYVDLHVRVDVQEWANDNLAQLQLVKAIALRSEITLKCSSTVKSVRGLPVIIAPYLVPNLEAEMNALGTDEPVETTLECTDPSGSSDAIAVDIEQNSTRVGGGVIFVLCYHSWALSEAHALKVLLTNECSIRGLRCVFRLCNVEQIHEDTNITPEWPEYQAILIFITRFGQVEKIRSSHSTGAEMDVYKILRNCFLLTWSLMTKAMWGAAIILGEDEVWAQEEMLRSMSMIKSELGVVPHALAGFGTKRLRLGGWASFIAKIVEALSFTEEYRTLDKLALDFWMATDDFFEHTDLKVWPESNPTYLLISAPFEQRPLGRPLPTIQSAGCCEPDSTKEWLITHNAADRRKLKKLCVTVQCSKCGYQSEIQTKSLKGWINHREHKYSVQVPCEI</sequence>
<dbReference type="Gene3D" id="3.40.50.1220">
    <property type="entry name" value="TPP-binding domain"/>
    <property type="match status" value="1"/>
</dbReference>
<comment type="subcellular location">
    <subcellularLocation>
        <location evidence="1">Mitochondrion</location>
    </subcellularLocation>
</comment>
<dbReference type="GO" id="GO:0005739">
    <property type="term" value="C:mitochondrion"/>
    <property type="evidence" value="ECO:0007669"/>
    <property type="project" value="UniProtKB-SubCell"/>
</dbReference>
<name>A0A0K6G4K7_9AGAM</name>
<organism evidence="8 9">
    <name type="scientific">Rhizoctonia solani</name>
    <dbReference type="NCBI Taxonomy" id="456999"/>
    <lineage>
        <taxon>Eukaryota</taxon>
        <taxon>Fungi</taxon>
        <taxon>Dikarya</taxon>
        <taxon>Basidiomycota</taxon>
        <taxon>Agaricomycotina</taxon>
        <taxon>Agaricomycetes</taxon>
        <taxon>Cantharellales</taxon>
        <taxon>Ceratobasidiaceae</taxon>
        <taxon>Rhizoctonia</taxon>
    </lineage>
</organism>
<dbReference type="PROSITE" id="PS50305">
    <property type="entry name" value="SIRTUIN"/>
    <property type="match status" value="1"/>
</dbReference>
<proteinExistence type="inferred from homology"/>
<protein>
    <submittedName>
        <fullName evidence="8">NAD-dependent histone deacetylase HST3</fullName>
    </submittedName>
</protein>
<keyword evidence="9" id="KW-1185">Reference proteome</keyword>
<evidence type="ECO:0000256" key="2">
    <source>
        <dbReference type="ARBA" id="ARBA00006924"/>
    </source>
</evidence>
<dbReference type="AlphaFoldDB" id="A0A0K6G4K7"/>
<evidence type="ECO:0000256" key="1">
    <source>
        <dbReference type="ARBA" id="ARBA00004173"/>
    </source>
</evidence>
<dbReference type="InterPro" id="IPR050134">
    <property type="entry name" value="NAD-dep_sirtuin_deacylases"/>
</dbReference>
<evidence type="ECO:0000256" key="5">
    <source>
        <dbReference type="ARBA" id="ARBA00023128"/>
    </source>
</evidence>
<feature type="binding site" evidence="6">
    <location>
        <position position="116"/>
    </location>
    <ligand>
        <name>Zn(2+)</name>
        <dbReference type="ChEBI" id="CHEBI:29105"/>
    </ligand>
</feature>
<keyword evidence="6" id="KW-0479">Metal-binding</keyword>
<keyword evidence="6" id="KW-0862">Zinc</keyword>
<feature type="domain" description="Deacetylase sirtuin-type" evidence="7">
    <location>
        <begin position="1"/>
        <end position="280"/>
    </location>
</feature>
<dbReference type="InterPro" id="IPR026590">
    <property type="entry name" value="Ssirtuin_cat_dom"/>
</dbReference>
<feature type="binding site" evidence="6">
    <location>
        <position position="119"/>
    </location>
    <ligand>
        <name>Zn(2+)</name>
        <dbReference type="ChEBI" id="CHEBI:29105"/>
    </ligand>
</feature>
<evidence type="ECO:0000313" key="9">
    <source>
        <dbReference type="Proteomes" id="UP000044841"/>
    </source>
</evidence>
<dbReference type="GO" id="GO:0070403">
    <property type="term" value="F:NAD+ binding"/>
    <property type="evidence" value="ECO:0007669"/>
    <property type="project" value="InterPro"/>
</dbReference>
<dbReference type="InterPro" id="IPR003000">
    <property type="entry name" value="Sirtuin"/>
</dbReference>
<evidence type="ECO:0000256" key="6">
    <source>
        <dbReference type="PROSITE-ProRule" id="PRU00236"/>
    </source>
</evidence>
<dbReference type="Proteomes" id="UP000044841">
    <property type="component" value="Unassembled WGS sequence"/>
</dbReference>
<dbReference type="Pfam" id="PF02146">
    <property type="entry name" value="SIR2"/>
    <property type="match status" value="1"/>
</dbReference>
<gene>
    <name evidence="8" type="ORF">RSOLAG22IIIB_10780</name>
</gene>
<evidence type="ECO:0000256" key="3">
    <source>
        <dbReference type="ARBA" id="ARBA00022679"/>
    </source>
</evidence>
<feature type="binding site" evidence="6">
    <location>
        <position position="90"/>
    </location>
    <ligand>
        <name>Zn(2+)</name>
        <dbReference type="ChEBI" id="CHEBI:29105"/>
    </ligand>
</feature>